<keyword evidence="3" id="KW-1185">Reference proteome</keyword>
<dbReference type="Proteomes" id="UP000585507">
    <property type="component" value="Unassembled WGS sequence"/>
</dbReference>
<feature type="chain" id="PRO_5031567030" description="Secreted protein" evidence="1">
    <location>
        <begin position="20"/>
        <end position="71"/>
    </location>
</feature>
<accession>A0A7W8UG97</accession>
<name>A0A7W8UG97_9HYPH</name>
<proteinExistence type="predicted"/>
<dbReference type="AlphaFoldDB" id="A0A7W8UG97"/>
<evidence type="ECO:0008006" key="4">
    <source>
        <dbReference type="Google" id="ProtNLM"/>
    </source>
</evidence>
<feature type="signal peptide" evidence="1">
    <location>
        <begin position="1"/>
        <end position="19"/>
    </location>
</feature>
<dbReference type="RefSeq" id="WP_018325910.1">
    <property type="nucleotide sequence ID" value="NZ_JACHBK010000013.1"/>
</dbReference>
<gene>
    <name evidence="2" type="ORF">GGD55_004999</name>
</gene>
<organism evidence="2 3">
    <name type="scientific">Rhizobium giardinii</name>
    <dbReference type="NCBI Taxonomy" id="56731"/>
    <lineage>
        <taxon>Bacteria</taxon>
        <taxon>Pseudomonadati</taxon>
        <taxon>Pseudomonadota</taxon>
        <taxon>Alphaproteobacteria</taxon>
        <taxon>Hyphomicrobiales</taxon>
        <taxon>Rhizobiaceae</taxon>
        <taxon>Rhizobium/Agrobacterium group</taxon>
        <taxon>Rhizobium</taxon>
    </lineage>
</organism>
<keyword evidence="1" id="KW-0732">Signal</keyword>
<sequence>MRCFAIAAAVAAVPAISLAAPIHADSYGRQRFNDYYYKSYDTAYEPICVVRKIRSVDERGNPIIRKVRICR</sequence>
<reference evidence="2 3" key="1">
    <citation type="submission" date="2020-08" db="EMBL/GenBank/DDBJ databases">
        <title>Genomic Encyclopedia of Type Strains, Phase IV (KMG-V): Genome sequencing to study the core and pangenomes of soil and plant-associated prokaryotes.</title>
        <authorList>
            <person name="Whitman W."/>
        </authorList>
    </citation>
    <scope>NUCLEOTIDE SEQUENCE [LARGE SCALE GENOMIC DNA]</scope>
    <source>
        <strain evidence="2 3">SEMIA 4084</strain>
    </source>
</reference>
<protein>
    <recommendedName>
        <fullName evidence="4">Secreted protein</fullName>
    </recommendedName>
</protein>
<evidence type="ECO:0000313" key="3">
    <source>
        <dbReference type="Proteomes" id="UP000585507"/>
    </source>
</evidence>
<evidence type="ECO:0000313" key="2">
    <source>
        <dbReference type="EMBL" id="MBB5538269.1"/>
    </source>
</evidence>
<dbReference type="EMBL" id="JACHBK010000013">
    <property type="protein sequence ID" value="MBB5538269.1"/>
    <property type="molecule type" value="Genomic_DNA"/>
</dbReference>
<evidence type="ECO:0000256" key="1">
    <source>
        <dbReference type="SAM" id="SignalP"/>
    </source>
</evidence>
<comment type="caution">
    <text evidence="2">The sequence shown here is derived from an EMBL/GenBank/DDBJ whole genome shotgun (WGS) entry which is preliminary data.</text>
</comment>